<feature type="transmembrane region" description="Helical" evidence="26">
    <location>
        <begin position="6"/>
        <end position="27"/>
    </location>
</feature>
<evidence type="ECO:0000256" key="18">
    <source>
        <dbReference type="ARBA" id="ARBA00023136"/>
    </source>
</evidence>
<feature type="region of interest" description="Disordered" evidence="25">
    <location>
        <begin position="320"/>
        <end position="344"/>
    </location>
</feature>
<feature type="transmembrane region" description="Helical" evidence="26">
    <location>
        <begin position="392"/>
        <end position="413"/>
    </location>
</feature>
<feature type="transmembrane region" description="Helical" evidence="26">
    <location>
        <begin position="535"/>
        <end position="552"/>
    </location>
</feature>
<evidence type="ECO:0000256" key="12">
    <source>
        <dbReference type="ARBA" id="ARBA00022840"/>
    </source>
</evidence>
<dbReference type="GO" id="GO:0005524">
    <property type="term" value="F:ATP binding"/>
    <property type="evidence" value="ECO:0007669"/>
    <property type="project" value="UniProtKB-KW"/>
</dbReference>
<dbReference type="Pfam" id="PF06327">
    <property type="entry name" value="Adcy_cons_dom"/>
    <property type="match status" value="1"/>
</dbReference>
<accession>A0A8J6HDD6</accession>
<evidence type="ECO:0000256" key="11">
    <source>
        <dbReference type="ARBA" id="ARBA00022741"/>
    </source>
</evidence>
<evidence type="ECO:0000313" key="28">
    <source>
        <dbReference type="EMBL" id="KAH0812699.1"/>
    </source>
</evidence>
<evidence type="ECO:0000256" key="10">
    <source>
        <dbReference type="ARBA" id="ARBA00022737"/>
    </source>
</evidence>
<feature type="transmembrane region" description="Helical" evidence="26">
    <location>
        <begin position="572"/>
        <end position="591"/>
    </location>
</feature>
<keyword evidence="17 24" id="KW-0406">Ion transport</keyword>
<dbReference type="InterPro" id="IPR018297">
    <property type="entry name" value="A/G_cyclase_CS"/>
</dbReference>
<evidence type="ECO:0000256" key="13">
    <source>
        <dbReference type="ARBA" id="ARBA00022842"/>
    </source>
</evidence>
<dbReference type="FunFam" id="3.30.70.1230:FF:000002">
    <property type="entry name" value="Adenylate cyclase"/>
    <property type="match status" value="1"/>
</dbReference>
<dbReference type="InterPro" id="IPR001873">
    <property type="entry name" value="ENaC"/>
</dbReference>
<keyword evidence="11" id="KW-0547">Nucleotide-binding</keyword>
<dbReference type="Pfam" id="PF16214">
    <property type="entry name" value="AC_N"/>
    <property type="match status" value="1"/>
</dbReference>
<keyword evidence="10" id="KW-0677">Repeat</keyword>
<dbReference type="PANTHER" id="PTHR45627">
    <property type="entry name" value="ADENYLATE CYCLASE TYPE 1"/>
    <property type="match status" value="1"/>
</dbReference>
<keyword evidence="8 24" id="KW-0812">Transmembrane</keyword>
<dbReference type="SMART" id="SM00044">
    <property type="entry name" value="CYCc"/>
    <property type="match status" value="2"/>
</dbReference>
<keyword evidence="9" id="KW-0479">Metal-binding</keyword>
<dbReference type="CDD" id="cd07302">
    <property type="entry name" value="CHD"/>
    <property type="match status" value="2"/>
</dbReference>
<dbReference type="Gene3D" id="3.30.70.1230">
    <property type="entry name" value="Nucleotide cyclase"/>
    <property type="match status" value="2"/>
</dbReference>
<evidence type="ECO:0000256" key="26">
    <source>
        <dbReference type="SAM" id="Phobius"/>
    </source>
</evidence>
<evidence type="ECO:0000256" key="6">
    <source>
        <dbReference type="ARBA" id="ARBA00022448"/>
    </source>
</evidence>
<evidence type="ECO:0000256" key="4">
    <source>
        <dbReference type="ARBA" id="ARBA00007193"/>
    </source>
</evidence>
<evidence type="ECO:0000256" key="14">
    <source>
        <dbReference type="ARBA" id="ARBA00022989"/>
    </source>
</evidence>
<feature type="region of interest" description="Disordered" evidence="25">
    <location>
        <begin position="428"/>
        <end position="461"/>
    </location>
</feature>
<evidence type="ECO:0000256" key="3">
    <source>
        <dbReference type="ARBA" id="ARBA00004141"/>
    </source>
</evidence>
<evidence type="ECO:0000256" key="19">
    <source>
        <dbReference type="ARBA" id="ARBA00023180"/>
    </source>
</evidence>
<feature type="domain" description="Guanylate cyclase" evidence="27">
    <location>
        <begin position="659"/>
        <end position="798"/>
    </location>
</feature>
<dbReference type="EMBL" id="JABDTM020025846">
    <property type="protein sequence ID" value="KAH0812699.1"/>
    <property type="molecule type" value="Genomic_DNA"/>
</dbReference>
<comment type="cofactor">
    <cofactor evidence="2">
        <name>Mg(2+)</name>
        <dbReference type="ChEBI" id="CHEBI:18420"/>
    </cofactor>
</comment>
<dbReference type="Proteomes" id="UP000719412">
    <property type="component" value="Unassembled WGS sequence"/>
</dbReference>
<dbReference type="GO" id="GO:0005886">
    <property type="term" value="C:plasma membrane"/>
    <property type="evidence" value="ECO:0007669"/>
    <property type="project" value="InterPro"/>
</dbReference>
<dbReference type="Pfam" id="PF00211">
    <property type="entry name" value="Guanylate_cyc"/>
    <property type="match status" value="2"/>
</dbReference>
<reference evidence="28" key="1">
    <citation type="journal article" date="2020" name="J Insects Food Feed">
        <title>The yellow mealworm (Tenebrio molitor) genome: a resource for the emerging insects as food and feed industry.</title>
        <authorList>
            <person name="Eriksson T."/>
            <person name="Andere A."/>
            <person name="Kelstrup H."/>
            <person name="Emery V."/>
            <person name="Picard C."/>
        </authorList>
    </citation>
    <scope>NUCLEOTIDE SEQUENCE</scope>
    <source>
        <strain evidence="28">Stoneville</strain>
        <tissue evidence="28">Whole head</tissue>
    </source>
</reference>
<dbReference type="GO" id="GO:0005272">
    <property type="term" value="F:sodium channel activity"/>
    <property type="evidence" value="ECO:0007669"/>
    <property type="project" value="UniProtKB-KW"/>
</dbReference>
<feature type="transmembrane region" description="Helical" evidence="26">
    <location>
        <begin position="909"/>
        <end position="929"/>
    </location>
</feature>
<keyword evidence="7 24" id="KW-0894">Sodium channel</keyword>
<keyword evidence="15" id="KW-0115">cAMP biosynthesis</keyword>
<keyword evidence="12" id="KW-0067">ATP-binding</keyword>
<dbReference type="Pfam" id="PF00858">
    <property type="entry name" value="ASC"/>
    <property type="match status" value="1"/>
</dbReference>
<dbReference type="GO" id="GO:0035556">
    <property type="term" value="P:intracellular signal transduction"/>
    <property type="evidence" value="ECO:0007669"/>
    <property type="project" value="InterPro"/>
</dbReference>
<dbReference type="GO" id="GO:0007189">
    <property type="term" value="P:adenylate cyclase-activating G protein-coupled receptor signaling pathway"/>
    <property type="evidence" value="ECO:0007669"/>
    <property type="project" value="TreeGrafter"/>
</dbReference>
<dbReference type="PROSITE" id="PS00452">
    <property type="entry name" value="GUANYLATE_CYCLASE_1"/>
    <property type="match status" value="2"/>
</dbReference>
<evidence type="ECO:0000256" key="8">
    <source>
        <dbReference type="ARBA" id="ARBA00022692"/>
    </source>
</evidence>
<dbReference type="Gene3D" id="2.60.470.10">
    <property type="entry name" value="Acid-sensing ion channels like domains"/>
    <property type="match status" value="1"/>
</dbReference>
<comment type="similarity">
    <text evidence="23">Belongs to the adenylyl cyclase class-4/guanylyl cyclase family.</text>
</comment>
<keyword evidence="14 26" id="KW-1133">Transmembrane helix</keyword>
<feature type="domain" description="Guanylate cyclase" evidence="27">
    <location>
        <begin position="98"/>
        <end position="244"/>
    </location>
</feature>
<evidence type="ECO:0000256" key="2">
    <source>
        <dbReference type="ARBA" id="ARBA00001946"/>
    </source>
</evidence>
<evidence type="ECO:0000256" key="24">
    <source>
        <dbReference type="RuleBase" id="RU000679"/>
    </source>
</evidence>
<keyword evidence="21 23" id="KW-0456">Lyase</keyword>
<proteinExistence type="inferred from homology"/>
<feature type="compositionally biased region" description="Basic and acidic residues" evidence="25">
    <location>
        <begin position="428"/>
        <end position="442"/>
    </location>
</feature>
<dbReference type="InterPro" id="IPR032628">
    <property type="entry name" value="AC_N"/>
</dbReference>
<dbReference type="SUPFAM" id="SSF55073">
    <property type="entry name" value="Nucleotide cyclase"/>
    <property type="match status" value="2"/>
</dbReference>
<dbReference type="PROSITE" id="PS50125">
    <property type="entry name" value="GUANYLATE_CYCLASE_2"/>
    <property type="match status" value="2"/>
</dbReference>
<gene>
    <name evidence="28" type="ORF">GEV33_010093</name>
</gene>
<reference evidence="28" key="2">
    <citation type="submission" date="2021-08" db="EMBL/GenBank/DDBJ databases">
        <authorList>
            <person name="Eriksson T."/>
        </authorList>
    </citation>
    <scope>NUCLEOTIDE SEQUENCE</scope>
    <source>
        <strain evidence="28">Stoneville</strain>
        <tissue evidence="28">Whole head</tissue>
    </source>
</reference>
<comment type="catalytic activity">
    <reaction evidence="1">
        <text>ATP = 3',5'-cyclic AMP + diphosphate</text>
        <dbReference type="Rhea" id="RHEA:15389"/>
        <dbReference type="ChEBI" id="CHEBI:30616"/>
        <dbReference type="ChEBI" id="CHEBI:33019"/>
        <dbReference type="ChEBI" id="CHEBI:58165"/>
        <dbReference type="EC" id="4.6.1.1"/>
    </reaction>
</comment>
<dbReference type="GO" id="GO:0046872">
    <property type="term" value="F:metal ion binding"/>
    <property type="evidence" value="ECO:0007669"/>
    <property type="project" value="UniProtKB-KW"/>
</dbReference>
<keyword evidence="13" id="KW-0460">Magnesium</keyword>
<evidence type="ECO:0000313" key="29">
    <source>
        <dbReference type="Proteomes" id="UP000719412"/>
    </source>
</evidence>
<comment type="caution">
    <text evidence="28">The sequence shown here is derived from an EMBL/GenBank/DDBJ whole genome shotgun (WGS) entry which is preliminary data.</text>
</comment>
<evidence type="ECO:0000259" key="27">
    <source>
        <dbReference type="PROSITE" id="PS50125"/>
    </source>
</evidence>
<dbReference type="InterPro" id="IPR001054">
    <property type="entry name" value="A/G_cyclase"/>
</dbReference>
<comment type="similarity">
    <text evidence="4 24">Belongs to the amiloride-sensitive sodium channel (TC 1.A.6) family.</text>
</comment>
<name>A0A8J6HDD6_TENMO</name>
<feature type="transmembrane region" description="Helical" evidence="26">
    <location>
        <begin position="505"/>
        <end position="528"/>
    </location>
</feature>
<evidence type="ECO:0000256" key="25">
    <source>
        <dbReference type="SAM" id="MobiDB-lite"/>
    </source>
</evidence>
<dbReference type="PANTHER" id="PTHR45627:SF16">
    <property type="entry name" value="ADENYLATE CYCLASE"/>
    <property type="match status" value="1"/>
</dbReference>
<evidence type="ECO:0000256" key="21">
    <source>
        <dbReference type="ARBA" id="ARBA00023239"/>
    </source>
</evidence>
<keyword evidence="16" id="KW-0915">Sodium</keyword>
<dbReference type="EC" id="4.6.1.1" evidence="5"/>
<evidence type="ECO:0000256" key="9">
    <source>
        <dbReference type="ARBA" id="ARBA00022723"/>
    </source>
</evidence>
<organism evidence="28 29">
    <name type="scientific">Tenebrio molitor</name>
    <name type="common">Yellow mealworm beetle</name>
    <dbReference type="NCBI Taxonomy" id="7067"/>
    <lineage>
        <taxon>Eukaryota</taxon>
        <taxon>Metazoa</taxon>
        <taxon>Ecdysozoa</taxon>
        <taxon>Arthropoda</taxon>
        <taxon>Hexapoda</taxon>
        <taxon>Insecta</taxon>
        <taxon>Pterygota</taxon>
        <taxon>Neoptera</taxon>
        <taxon>Endopterygota</taxon>
        <taxon>Coleoptera</taxon>
        <taxon>Polyphaga</taxon>
        <taxon>Cucujiformia</taxon>
        <taxon>Tenebrionidae</taxon>
        <taxon>Tenebrio</taxon>
    </lineage>
</organism>
<keyword evidence="19" id="KW-0325">Glycoprotein</keyword>
<dbReference type="GO" id="GO:0004016">
    <property type="term" value="F:adenylate cyclase activity"/>
    <property type="evidence" value="ECO:0007669"/>
    <property type="project" value="UniProtKB-EC"/>
</dbReference>
<keyword evidence="22 24" id="KW-0407">Ion channel</keyword>
<evidence type="ECO:0000256" key="23">
    <source>
        <dbReference type="RuleBase" id="RU000405"/>
    </source>
</evidence>
<keyword evidence="20 24" id="KW-0739">Sodium transport</keyword>
<evidence type="ECO:0000256" key="17">
    <source>
        <dbReference type="ARBA" id="ARBA00023065"/>
    </source>
</evidence>
<dbReference type="FunFam" id="3.30.70.1230:FF:000001">
    <property type="entry name" value="Adenylate cyclase"/>
    <property type="match status" value="1"/>
</dbReference>
<evidence type="ECO:0000256" key="1">
    <source>
        <dbReference type="ARBA" id="ARBA00001593"/>
    </source>
</evidence>
<dbReference type="GO" id="GO:0006171">
    <property type="term" value="P:cAMP biosynthetic process"/>
    <property type="evidence" value="ECO:0007669"/>
    <property type="project" value="UniProtKB-KW"/>
</dbReference>
<evidence type="ECO:0000256" key="7">
    <source>
        <dbReference type="ARBA" id="ARBA00022461"/>
    </source>
</evidence>
<protein>
    <recommendedName>
        <fullName evidence="5">adenylate cyclase</fullName>
        <ecNumber evidence="5">4.6.1.1</ecNumber>
    </recommendedName>
</protein>
<keyword evidence="29" id="KW-1185">Reference proteome</keyword>
<evidence type="ECO:0000256" key="15">
    <source>
        <dbReference type="ARBA" id="ARBA00022998"/>
    </source>
</evidence>
<keyword evidence="18 26" id="KW-0472">Membrane</keyword>
<keyword evidence="6 24" id="KW-0813">Transport</keyword>
<evidence type="ECO:0000256" key="20">
    <source>
        <dbReference type="ARBA" id="ARBA00023201"/>
    </source>
</evidence>
<dbReference type="InterPro" id="IPR009398">
    <property type="entry name" value="Adcy_conserved_dom"/>
</dbReference>
<evidence type="ECO:0000256" key="22">
    <source>
        <dbReference type="ARBA" id="ARBA00023303"/>
    </source>
</evidence>
<sequence length="1340" mass="153768">MQCVNIVISSCFVILLCGNVAGVCTHYPREVAQRKAFLETRQCIEARLKIQRENQQQERLLLSVLPRHVAMEMKADIAGQPKEAQFHKIYIQRHENVSILFADICGFTTLSDQCTAEELVRILNELFARQLWLIRRKSLFRKRPIFFRFDRLAAEHHCLRIKLLGDCYYCVSGLPEARPDHAHCTVEMGLDMIDAIALVREVMSVNVNMRVGIHTGRVHCGVLGLRKWQFDVWSNDVTLANHMESGGIPGRVHITEETLKCLGNDYVVEPGNGGDRNSYLKDHNIDTYLIVAPSYRGGSTPYQNHSMNGNISKEMRVMGHGSQHGKHSTKLGFSEPPEREKNPEDEVNEYLMRAIDARSIDRLRTEHCRTLLLHFRDPVKEAKYVLEKDRMLTLYFFCSTFCFTAIFLVQVVVMRGFHMDQGSVEAAQEEKKKGKEQGKAEQEEFGTSKKTGRSPEVEKKAGREMEMKMSLPFEVQCLSSGIVDSNCTNFTVYSLNNENKDCKPFFLIDYLLLLVLISMIACAVYQVLISLFKTIILLGGMAGFIAAYMTYTKEVNAIQKFLCAPRPSETTLTQQYVNIVILVGFVIALILHGQQTEATYRLDFVWKLQATEEKEDMEHLEAYNRKLLANILPVHVAEHFLNSDKNNDELYHEQCDFVCIMFASIPNFSEFYVELEGNNEGVECLRLLNEIIADFDELLSEDQFKYIEKIKSTGATYMAASGLTQNTCDMQGYRHVTAMADYALRIQEQLNEVNEHSFNHFRIRIGINVGPVVAGVIGARKPQYDIWGNAVNVASRMDSTGVLDKIQVTKEMYQILSSRGYPLTCRGTIQVKGKGTMETYFLEGRCKKSSQPETNITVNPLANVNSDINAENVVLDTPVPSAPLIHRPLKKLNDLPEFGHQLPRLVDGIWLAINAIFMAMTVLLIMAMWDRLTENPTVTSLENTNYPVTEVPFPAVSICNINKISKRKAEIVANFISETTGHSMEVIDEYMRILGSFYDYDDSYSHKMLEFQKILENFDHVDEFKPVKLMQWLTPSCDDFLVNCHWQSQEVNCSDMFQMRLTYEGYCCIFNYIKKTNEIVGDSFRDREVLFGYPGLGNGLTVELRNELDDYFYTKQASLGANVHVFDPMDYPDKNSGSLNEFLVGFATEYFLQIETKGIRSVEDVINYPLDKRGCYFRNERKTVFGDYSESDCLLECRIKSMKALCGCVPFMIPQNQTLVCGLSDIQCLHKYRIKWESLSPPYTERTEELMREIQYSLRCDDRCYPVCQTHIYEAFTNPAHIKDLSYGNNTILHIYYTDRFSTLYRQDVYYYWFEILSNQFSLLQTDKTFASVLSAYWKL</sequence>
<evidence type="ECO:0000256" key="16">
    <source>
        <dbReference type="ARBA" id="ARBA00023053"/>
    </source>
</evidence>
<dbReference type="InterPro" id="IPR029787">
    <property type="entry name" value="Nucleotide_cyclase"/>
</dbReference>
<evidence type="ECO:0000256" key="5">
    <source>
        <dbReference type="ARBA" id="ARBA00012201"/>
    </source>
</evidence>
<comment type="subcellular location">
    <subcellularLocation>
        <location evidence="3">Membrane</location>
        <topology evidence="3">Multi-pass membrane protein</topology>
    </subcellularLocation>
</comment>